<dbReference type="PATRIC" id="fig|1285586.5.peg.1654"/>
<name>R7ZFU3_LYSSH</name>
<dbReference type="InterPro" id="IPR047729">
    <property type="entry name" value="Sce7726-like"/>
</dbReference>
<comment type="caution">
    <text evidence="1">The sequence shown here is derived from an EMBL/GenBank/DDBJ whole genome shotgun (WGS) entry which is preliminary data.</text>
</comment>
<dbReference type="Proteomes" id="UP000013911">
    <property type="component" value="Unassembled WGS sequence"/>
</dbReference>
<dbReference type="AlphaFoldDB" id="R7ZFU3"/>
<evidence type="ECO:0000313" key="2">
    <source>
        <dbReference type="Proteomes" id="UP000013911"/>
    </source>
</evidence>
<accession>R7ZFU3</accession>
<reference evidence="1 2" key="1">
    <citation type="submission" date="2013-04" db="EMBL/GenBank/DDBJ databases">
        <title>Draft genome of the heavy metal tolerant bacterium Lysinibacillus sphaericus strain OT4b.31.</title>
        <authorList>
            <person name="Pena-Montenegro T.D."/>
            <person name="Dussan J."/>
        </authorList>
    </citation>
    <scope>NUCLEOTIDE SEQUENCE [LARGE SCALE GENOMIC DNA]</scope>
    <source>
        <strain evidence="1 2">OT4b.31</strain>
    </source>
</reference>
<evidence type="ECO:0000313" key="1">
    <source>
        <dbReference type="EMBL" id="EON72992.1"/>
    </source>
</evidence>
<proteinExistence type="predicted"/>
<dbReference type="NCBIfam" id="NF033832">
    <property type="entry name" value="sce7726_fam"/>
    <property type="match status" value="1"/>
</dbReference>
<gene>
    <name evidence="1" type="ORF">H131_08163</name>
</gene>
<dbReference type="eggNOG" id="ENOG502Z7UD">
    <property type="taxonomic scope" value="Bacteria"/>
</dbReference>
<dbReference type="HOGENOM" id="CLU_069076_1_0_9"/>
<evidence type="ECO:0008006" key="3">
    <source>
        <dbReference type="Google" id="ProtNLM"/>
    </source>
</evidence>
<dbReference type="RefSeq" id="WP_010858586.1">
    <property type="nucleotide sequence ID" value="NZ_KB933398.1"/>
</dbReference>
<protein>
    <recommendedName>
        <fullName evidence="3">Sce7726 family protein</fullName>
    </recommendedName>
</protein>
<sequence>MENTNDIQKSLANKYFSRKTIDEIISSKATVKNDWEDLYIYLNKNYRNEYYYKNTLFNKFVIGKYSPRTSYATGEVIINRSRADFLLVNNNDAFIFEIKTELDTLDKLIYQVEDYYKVCSTVYILVSEDKYYPAYKLLKDYKVGICVLTKTNTISIRKLPEEDNSRLSHEALFKLLRKDEYEYLIEQEFKKIPNLKEVHKFKEYMKKFKLLDIKKCQIIVFKQLNRRKKGVDVEYIKRVPFELRWLVYQANLNRKNYERLLENILGGK</sequence>
<dbReference type="EMBL" id="AQPX01000014">
    <property type="protein sequence ID" value="EON72992.1"/>
    <property type="molecule type" value="Genomic_DNA"/>
</dbReference>
<organism evidence="1 2">
    <name type="scientific">Lysinibacillus sphaericus OT4b.31</name>
    <dbReference type="NCBI Taxonomy" id="1285586"/>
    <lineage>
        <taxon>Bacteria</taxon>
        <taxon>Bacillati</taxon>
        <taxon>Bacillota</taxon>
        <taxon>Bacilli</taxon>
        <taxon>Bacillales</taxon>
        <taxon>Bacillaceae</taxon>
        <taxon>Lysinibacillus</taxon>
    </lineage>
</organism>